<keyword evidence="1" id="KW-0472">Membrane</keyword>
<organism evidence="2 3">
    <name type="scientific">Allopontixanthobacter sediminis</name>
    <dbReference type="NCBI Taxonomy" id="1689985"/>
    <lineage>
        <taxon>Bacteria</taxon>
        <taxon>Pseudomonadati</taxon>
        <taxon>Pseudomonadota</taxon>
        <taxon>Alphaproteobacteria</taxon>
        <taxon>Sphingomonadales</taxon>
        <taxon>Erythrobacteraceae</taxon>
        <taxon>Allopontixanthobacter</taxon>
    </lineage>
</organism>
<dbReference type="EMBL" id="WTYL01000003">
    <property type="protein sequence ID" value="MXP45226.1"/>
    <property type="molecule type" value="Genomic_DNA"/>
</dbReference>
<dbReference type="OrthoDB" id="5801787at2"/>
<reference evidence="2 3" key="1">
    <citation type="submission" date="2019-12" db="EMBL/GenBank/DDBJ databases">
        <title>Genomic-based taxomic classification of the family Erythrobacteraceae.</title>
        <authorList>
            <person name="Xu L."/>
        </authorList>
    </citation>
    <scope>NUCLEOTIDE SEQUENCE [LARGE SCALE GENOMIC DNA]</scope>
    <source>
        <strain evidence="2 3">KCTC 42453</strain>
    </source>
</reference>
<gene>
    <name evidence="2" type="ORF">GRI65_12285</name>
</gene>
<dbReference type="AlphaFoldDB" id="A0A845B4Z9"/>
<proteinExistence type="predicted"/>
<dbReference type="Proteomes" id="UP000431922">
    <property type="component" value="Unassembled WGS sequence"/>
</dbReference>
<evidence type="ECO:0000256" key="1">
    <source>
        <dbReference type="SAM" id="Phobius"/>
    </source>
</evidence>
<evidence type="ECO:0000313" key="3">
    <source>
        <dbReference type="Proteomes" id="UP000431922"/>
    </source>
</evidence>
<evidence type="ECO:0000313" key="2">
    <source>
        <dbReference type="EMBL" id="MXP45226.1"/>
    </source>
</evidence>
<keyword evidence="3" id="KW-1185">Reference proteome</keyword>
<sequence>MTLTRKAPWHLWVVGVLAILWNLGGVVDYTMTQTRNAAYLGQFTAEQLAYFTSWPAWFEAFWAFGVWGAFAGSILLLFRSRFAFYAFAVSLIGIIGTTFWTVTNPMPESLNSAGMWAFTTAIVLSVILLAIYSRRMIAAGVLH</sequence>
<feature type="transmembrane region" description="Helical" evidence="1">
    <location>
        <begin position="114"/>
        <end position="132"/>
    </location>
</feature>
<evidence type="ECO:0008006" key="4">
    <source>
        <dbReference type="Google" id="ProtNLM"/>
    </source>
</evidence>
<accession>A0A845B4Z9</accession>
<feature type="transmembrane region" description="Helical" evidence="1">
    <location>
        <begin position="60"/>
        <end position="78"/>
    </location>
</feature>
<dbReference type="RefSeq" id="WP_160756847.1">
    <property type="nucleotide sequence ID" value="NZ_WTYL01000003.1"/>
</dbReference>
<name>A0A845B4Z9_9SPHN</name>
<comment type="caution">
    <text evidence="2">The sequence shown here is derived from an EMBL/GenBank/DDBJ whole genome shotgun (WGS) entry which is preliminary data.</text>
</comment>
<keyword evidence="1" id="KW-0812">Transmembrane</keyword>
<protein>
    <recommendedName>
        <fullName evidence="4">Sugar transporter</fullName>
    </recommendedName>
</protein>
<feature type="transmembrane region" description="Helical" evidence="1">
    <location>
        <begin position="83"/>
        <end position="102"/>
    </location>
</feature>
<keyword evidence="1" id="KW-1133">Transmembrane helix</keyword>
<feature type="transmembrane region" description="Helical" evidence="1">
    <location>
        <begin position="7"/>
        <end position="27"/>
    </location>
</feature>